<accession>G4ZF69</accession>
<dbReference type="SUPFAM" id="SSF140860">
    <property type="entry name" value="Pseudo ankyrin repeat-like"/>
    <property type="match status" value="1"/>
</dbReference>
<organism evidence="2 3">
    <name type="scientific">Phytophthora sojae (strain P6497)</name>
    <name type="common">Soybean stem and root rot agent</name>
    <name type="synonym">Phytophthora megasperma f. sp. glycines</name>
    <dbReference type="NCBI Taxonomy" id="1094619"/>
    <lineage>
        <taxon>Eukaryota</taxon>
        <taxon>Sar</taxon>
        <taxon>Stramenopiles</taxon>
        <taxon>Oomycota</taxon>
        <taxon>Peronosporomycetes</taxon>
        <taxon>Peronosporales</taxon>
        <taxon>Peronosporaceae</taxon>
        <taxon>Phytophthora</taxon>
    </lineage>
</organism>
<name>G4ZF69_PHYSP</name>
<dbReference type="Proteomes" id="UP000002640">
    <property type="component" value="Unassembled WGS sequence"/>
</dbReference>
<keyword evidence="3" id="KW-1185">Reference proteome</keyword>
<sequence length="239" mass="25838">MDLANAGADSVTKRGRFKQACHKADKRTLLQSSSACTPTLLAADAMLDERNSETEEDNYFTEDDEVSSDRGERSDNDSGQHLFGVEQCLPVKILALGHVVSHIYELLMASSEAVVAAAQAGRIEWLEKLLDEYDCDVSEAAVSTAAANGQIEALKVLLPEVDGDYDGEVADAITVAAVKGHLDDVQFLLPWVDDDEKRNDAAWEVLEEASAHGHYDTVEIAAQQAKEAMGNIKTNSTGI</sequence>
<dbReference type="InterPro" id="IPR052050">
    <property type="entry name" value="SecEffector_AnkRepeat"/>
</dbReference>
<protein>
    <submittedName>
        <fullName evidence="2">Uncharacterized protein</fullName>
    </submittedName>
</protein>
<dbReference type="KEGG" id="psoj:PHYSODRAFT_301142"/>
<dbReference type="Pfam" id="PF12796">
    <property type="entry name" value="Ank_2"/>
    <property type="match status" value="1"/>
</dbReference>
<dbReference type="RefSeq" id="XP_009527558.1">
    <property type="nucleotide sequence ID" value="XM_009529263.1"/>
</dbReference>
<dbReference type="AlphaFoldDB" id="G4ZF69"/>
<evidence type="ECO:0000313" key="2">
    <source>
        <dbReference type="EMBL" id="EGZ18500.1"/>
    </source>
</evidence>
<dbReference type="InterPro" id="IPR036770">
    <property type="entry name" value="Ankyrin_rpt-contain_sf"/>
</dbReference>
<dbReference type="Gene3D" id="1.25.40.20">
    <property type="entry name" value="Ankyrin repeat-containing domain"/>
    <property type="match status" value="1"/>
</dbReference>
<reference evidence="2 3" key="1">
    <citation type="journal article" date="2006" name="Science">
        <title>Phytophthora genome sequences uncover evolutionary origins and mechanisms of pathogenesis.</title>
        <authorList>
            <person name="Tyler B.M."/>
            <person name="Tripathy S."/>
            <person name="Zhang X."/>
            <person name="Dehal P."/>
            <person name="Jiang R.H."/>
            <person name="Aerts A."/>
            <person name="Arredondo F.D."/>
            <person name="Baxter L."/>
            <person name="Bensasson D."/>
            <person name="Beynon J.L."/>
            <person name="Chapman J."/>
            <person name="Damasceno C.M."/>
            <person name="Dorrance A.E."/>
            <person name="Dou D."/>
            <person name="Dickerman A.W."/>
            <person name="Dubchak I.L."/>
            <person name="Garbelotto M."/>
            <person name="Gijzen M."/>
            <person name="Gordon S.G."/>
            <person name="Govers F."/>
            <person name="Grunwald N.J."/>
            <person name="Huang W."/>
            <person name="Ivors K.L."/>
            <person name="Jones R.W."/>
            <person name="Kamoun S."/>
            <person name="Krampis K."/>
            <person name="Lamour K.H."/>
            <person name="Lee M.K."/>
            <person name="McDonald W.H."/>
            <person name="Medina M."/>
            <person name="Meijer H.J."/>
            <person name="Nordberg E.K."/>
            <person name="Maclean D.J."/>
            <person name="Ospina-Giraldo M.D."/>
            <person name="Morris P.F."/>
            <person name="Phuntumart V."/>
            <person name="Putnam N.H."/>
            <person name="Rash S."/>
            <person name="Rose J.K."/>
            <person name="Sakihama Y."/>
            <person name="Salamov A.A."/>
            <person name="Savidor A."/>
            <person name="Scheuring C.F."/>
            <person name="Smith B.M."/>
            <person name="Sobral B.W."/>
            <person name="Terry A."/>
            <person name="Torto-Alalibo T.A."/>
            <person name="Win J."/>
            <person name="Xu Z."/>
            <person name="Zhang H."/>
            <person name="Grigoriev I.V."/>
            <person name="Rokhsar D.S."/>
            <person name="Boore J.L."/>
        </authorList>
    </citation>
    <scope>NUCLEOTIDE SEQUENCE [LARGE SCALE GENOMIC DNA]</scope>
    <source>
        <strain evidence="2 3">P6497</strain>
    </source>
</reference>
<feature type="compositionally biased region" description="Basic and acidic residues" evidence="1">
    <location>
        <begin position="67"/>
        <end position="78"/>
    </location>
</feature>
<dbReference type="EMBL" id="JH159154">
    <property type="protein sequence ID" value="EGZ18500.1"/>
    <property type="molecule type" value="Genomic_DNA"/>
</dbReference>
<gene>
    <name evidence="2" type="ORF">PHYSODRAFT_301142</name>
</gene>
<dbReference type="SMR" id="G4ZF69"/>
<evidence type="ECO:0000313" key="3">
    <source>
        <dbReference type="Proteomes" id="UP000002640"/>
    </source>
</evidence>
<evidence type="ECO:0000256" key="1">
    <source>
        <dbReference type="SAM" id="MobiDB-lite"/>
    </source>
</evidence>
<feature type="region of interest" description="Disordered" evidence="1">
    <location>
        <begin position="50"/>
        <end position="79"/>
    </location>
</feature>
<feature type="compositionally biased region" description="Acidic residues" evidence="1">
    <location>
        <begin position="54"/>
        <end position="66"/>
    </location>
</feature>
<dbReference type="GeneID" id="20641960"/>
<dbReference type="InterPro" id="IPR002110">
    <property type="entry name" value="Ankyrin_rpt"/>
</dbReference>
<dbReference type="InParanoid" id="G4ZF69"/>
<proteinExistence type="predicted"/>
<dbReference type="PANTHER" id="PTHR46586:SF3">
    <property type="entry name" value="ANKYRIN REPEAT-CONTAINING PROTEIN"/>
    <property type="match status" value="1"/>
</dbReference>
<dbReference type="PANTHER" id="PTHR46586">
    <property type="entry name" value="ANKYRIN REPEAT-CONTAINING PROTEIN"/>
    <property type="match status" value="1"/>
</dbReference>